<protein>
    <submittedName>
        <fullName evidence="2">Uncharacterized protein</fullName>
    </submittedName>
</protein>
<name>A0A9X8MWT1_9ACTN</name>
<feature type="compositionally biased region" description="Basic residues" evidence="1">
    <location>
        <begin position="60"/>
        <end position="70"/>
    </location>
</feature>
<reference evidence="3" key="1">
    <citation type="submission" date="2016-11" db="EMBL/GenBank/DDBJ databases">
        <authorList>
            <person name="Jaros S."/>
            <person name="Januszkiewicz K."/>
            <person name="Wedrychowicz H."/>
        </authorList>
    </citation>
    <scope>NUCLEOTIDE SEQUENCE [LARGE SCALE GENOMIC DNA]</scope>
    <source>
        <strain evidence="3">CGMCC 4.3555</strain>
    </source>
</reference>
<evidence type="ECO:0000256" key="1">
    <source>
        <dbReference type="SAM" id="MobiDB-lite"/>
    </source>
</evidence>
<proteinExistence type="predicted"/>
<dbReference type="AlphaFoldDB" id="A0A9X8MWT1"/>
<comment type="caution">
    <text evidence="2">The sequence shown here is derived from an EMBL/GenBank/DDBJ whole genome shotgun (WGS) entry which is preliminary data.</text>
</comment>
<sequence length="98" mass="10905">MPKSPHVHALGRIDFAIAQAPDDAWERHSCGNDAKGPRGYDWAAARLPAIDDFDGDQPTRQRRVLARRSLARPDESTTRRRPLGHVLSSTPPPSLPYL</sequence>
<accession>A0A9X8MWT1</accession>
<evidence type="ECO:0000313" key="2">
    <source>
        <dbReference type="EMBL" id="SHM10290.1"/>
    </source>
</evidence>
<dbReference type="Proteomes" id="UP000184388">
    <property type="component" value="Unassembled WGS sequence"/>
</dbReference>
<evidence type="ECO:0000313" key="3">
    <source>
        <dbReference type="Proteomes" id="UP000184388"/>
    </source>
</evidence>
<feature type="region of interest" description="Disordered" evidence="1">
    <location>
        <begin position="51"/>
        <end position="98"/>
    </location>
</feature>
<gene>
    <name evidence="2" type="ORF">SAMN05216268_108240</name>
</gene>
<organism evidence="2 3">
    <name type="scientific">Streptomyces yunnanensis</name>
    <dbReference type="NCBI Taxonomy" id="156453"/>
    <lineage>
        <taxon>Bacteria</taxon>
        <taxon>Bacillati</taxon>
        <taxon>Actinomycetota</taxon>
        <taxon>Actinomycetes</taxon>
        <taxon>Kitasatosporales</taxon>
        <taxon>Streptomycetaceae</taxon>
        <taxon>Streptomyces</taxon>
    </lineage>
</organism>
<dbReference type="EMBL" id="FRBK01000008">
    <property type="protein sequence ID" value="SHM10290.1"/>
    <property type="molecule type" value="Genomic_DNA"/>
</dbReference>